<dbReference type="PANTHER" id="PTHR10353:SF211">
    <property type="entry name" value="BETA-GLUCOSIDASE 10-RELATED"/>
    <property type="match status" value="1"/>
</dbReference>
<evidence type="ECO:0000256" key="1">
    <source>
        <dbReference type="ARBA" id="ARBA00003014"/>
    </source>
</evidence>
<gene>
    <name evidence="12" type="primary">A05p046340.1_BraROA</name>
    <name evidence="12" type="ORF">IGI04_020546</name>
</gene>
<comment type="similarity">
    <text evidence="3 10">Belongs to the glycosyl hydrolase 1 family.</text>
</comment>
<dbReference type="EC" id="3.2.1.147" evidence="4"/>
<feature type="chain" id="PRO_5047126378" description="thioglucosidase" evidence="11">
    <location>
        <begin position="24"/>
        <end position="487"/>
    </location>
</feature>
<evidence type="ECO:0000256" key="6">
    <source>
        <dbReference type="ARBA" id="ARBA00022801"/>
    </source>
</evidence>
<evidence type="ECO:0000256" key="5">
    <source>
        <dbReference type="ARBA" id="ARBA00022554"/>
    </source>
</evidence>
<dbReference type="PRINTS" id="PR00131">
    <property type="entry name" value="GLHYDRLASE1"/>
</dbReference>
<evidence type="ECO:0000256" key="11">
    <source>
        <dbReference type="SAM" id="SignalP"/>
    </source>
</evidence>
<dbReference type="InterPro" id="IPR017853">
    <property type="entry name" value="GH"/>
</dbReference>
<keyword evidence="11" id="KW-0732">Signal</keyword>
<dbReference type="Proteomes" id="UP000823674">
    <property type="component" value="Chromosome A05"/>
</dbReference>
<evidence type="ECO:0000256" key="10">
    <source>
        <dbReference type="RuleBase" id="RU003690"/>
    </source>
</evidence>
<dbReference type="InterPro" id="IPR001360">
    <property type="entry name" value="Glyco_hydro_1"/>
</dbReference>
<accession>A0ABQ7MJ14</accession>
<proteinExistence type="inferred from homology"/>
<feature type="non-terminal residue" evidence="12">
    <location>
        <position position="487"/>
    </location>
</feature>
<comment type="caution">
    <text evidence="12">The sequence shown here is derived from an EMBL/GenBank/DDBJ whole genome shotgun (WGS) entry which is preliminary data.</text>
</comment>
<sequence length="487" mass="54902">MQAFSQLLLSFLVIHFAISCSDAFTRNDFPEEFLFGAATSAYQWEGAVDEDGRTPSVWDTLSHSNNRGNGDIACDGYHKYKEDVKLMVEMGLEAFRFSISWTRLIPSNISSSEGRGPINPKSLLFYKNLTQELRTHGIEPHVTLYHYDLPQSLEDEYGGWINRKIIKDFTAFADVCFREFGDDVKLWTTINEANIFAIASYSEGFAPPGHCSPTSFFNCSTGNSSTEPYLAGHNMLLAHASASKLYKLEYKSKQRGSIGLSIYAFGLTPYSNSKEDEIATQRAKDFLFGWMLKPLVFGDYPDAMKRVLGPRLPVFSEEESEQVKGSSDLVGIIHYTTVYVRNSKSTTPSLLPRRQDFFTDMGAETIFMGNSTFFEWDSIPWGLESVLEYVKQSYNNPPIYILENGPLLLNGSDTRGYFVWSMIDVYELLSGNMYSYGMYHVNFSDPGLKRSPKLSASWYTGYLNGTMDVSPQDITQLQSHFAASSSL</sequence>
<comment type="subcellular location">
    <subcellularLocation>
        <location evidence="2">Vacuole</location>
    </subcellularLocation>
</comment>
<feature type="signal peptide" evidence="11">
    <location>
        <begin position="1"/>
        <end position="23"/>
    </location>
</feature>
<keyword evidence="6" id="KW-0378">Hydrolase</keyword>
<organism evidence="12 13">
    <name type="scientific">Brassica rapa subsp. trilocularis</name>
    <dbReference type="NCBI Taxonomy" id="1813537"/>
    <lineage>
        <taxon>Eukaryota</taxon>
        <taxon>Viridiplantae</taxon>
        <taxon>Streptophyta</taxon>
        <taxon>Embryophyta</taxon>
        <taxon>Tracheophyta</taxon>
        <taxon>Spermatophyta</taxon>
        <taxon>Magnoliopsida</taxon>
        <taxon>eudicotyledons</taxon>
        <taxon>Gunneridae</taxon>
        <taxon>Pentapetalae</taxon>
        <taxon>rosids</taxon>
        <taxon>malvids</taxon>
        <taxon>Brassicales</taxon>
        <taxon>Brassicaceae</taxon>
        <taxon>Brassiceae</taxon>
        <taxon>Brassica</taxon>
    </lineage>
</organism>
<dbReference type="EMBL" id="JADBGQ010000005">
    <property type="protein sequence ID" value="KAG5398732.1"/>
    <property type="molecule type" value="Genomic_DNA"/>
</dbReference>
<evidence type="ECO:0000256" key="7">
    <source>
        <dbReference type="ARBA" id="ARBA00032643"/>
    </source>
</evidence>
<evidence type="ECO:0000256" key="9">
    <source>
        <dbReference type="ARBA" id="ARBA00034026"/>
    </source>
</evidence>
<keyword evidence="5" id="KW-0926">Vacuole</keyword>
<reference evidence="12 13" key="1">
    <citation type="submission" date="2021-03" db="EMBL/GenBank/DDBJ databases">
        <authorList>
            <person name="King G.J."/>
            <person name="Bancroft I."/>
            <person name="Baten A."/>
            <person name="Bloomfield J."/>
            <person name="Borpatragohain P."/>
            <person name="He Z."/>
            <person name="Irish N."/>
            <person name="Irwin J."/>
            <person name="Liu K."/>
            <person name="Mauleon R.P."/>
            <person name="Moore J."/>
            <person name="Morris R."/>
            <person name="Ostergaard L."/>
            <person name="Wang B."/>
            <person name="Wells R."/>
        </authorList>
    </citation>
    <scope>NUCLEOTIDE SEQUENCE [LARGE SCALE GENOMIC DNA]</scope>
    <source>
        <strain evidence="12">R-o-18</strain>
        <tissue evidence="12">Leaf</tissue>
    </source>
</reference>
<comment type="function">
    <text evidence="1">Degradation of glucosinolates (glucose residue linked by a thioglucoside bound to an amino acid derivative) to glucose, sulfate and any of the products: thiocyanates, isothiocyanates, nitriles, epithionitriles or oxazolidine-2-thiones.</text>
</comment>
<dbReference type="PROSITE" id="PS00653">
    <property type="entry name" value="GLYCOSYL_HYDROL_F1_2"/>
    <property type="match status" value="1"/>
</dbReference>
<keyword evidence="13" id="KW-1185">Reference proteome</keyword>
<dbReference type="SUPFAM" id="SSF51445">
    <property type="entry name" value="(Trans)glycosidases"/>
    <property type="match status" value="1"/>
</dbReference>
<protein>
    <recommendedName>
        <fullName evidence="4">thioglucosidase</fullName>
        <ecNumber evidence="4">3.2.1.147</ecNumber>
    </recommendedName>
    <alternativeName>
        <fullName evidence="7">Sinigrinase</fullName>
    </alternativeName>
    <alternativeName>
        <fullName evidence="8">Thioglucosidase</fullName>
    </alternativeName>
</protein>
<evidence type="ECO:0000313" key="13">
    <source>
        <dbReference type="Proteomes" id="UP000823674"/>
    </source>
</evidence>
<evidence type="ECO:0000313" key="12">
    <source>
        <dbReference type="EMBL" id="KAG5398732.1"/>
    </source>
</evidence>
<dbReference type="Pfam" id="PF00232">
    <property type="entry name" value="Glyco_hydro_1"/>
    <property type="match status" value="2"/>
</dbReference>
<dbReference type="Gene3D" id="3.20.20.80">
    <property type="entry name" value="Glycosidases"/>
    <property type="match status" value="1"/>
</dbReference>
<comment type="catalytic activity">
    <reaction evidence="9">
        <text>a thioglucoside + H2O = a sugar + a thiol.</text>
        <dbReference type="EC" id="3.2.1.147"/>
    </reaction>
</comment>
<evidence type="ECO:0000256" key="2">
    <source>
        <dbReference type="ARBA" id="ARBA00004116"/>
    </source>
</evidence>
<evidence type="ECO:0000256" key="3">
    <source>
        <dbReference type="ARBA" id="ARBA00010838"/>
    </source>
</evidence>
<dbReference type="InterPro" id="IPR033132">
    <property type="entry name" value="GH_1_N_CS"/>
</dbReference>
<dbReference type="PANTHER" id="PTHR10353">
    <property type="entry name" value="GLYCOSYL HYDROLASE"/>
    <property type="match status" value="1"/>
</dbReference>
<evidence type="ECO:0000256" key="8">
    <source>
        <dbReference type="ARBA" id="ARBA00032797"/>
    </source>
</evidence>
<name>A0ABQ7MJ14_BRACM</name>
<evidence type="ECO:0000256" key="4">
    <source>
        <dbReference type="ARBA" id="ARBA00012250"/>
    </source>
</evidence>